<evidence type="ECO:0000256" key="2">
    <source>
        <dbReference type="ARBA" id="ARBA00022801"/>
    </source>
</evidence>
<dbReference type="AlphaFoldDB" id="A0A437LH65"/>
<dbReference type="EMBL" id="SACM01000003">
    <property type="protein sequence ID" value="RVT84727.1"/>
    <property type="molecule type" value="Genomic_DNA"/>
</dbReference>
<evidence type="ECO:0000256" key="1">
    <source>
        <dbReference type="ARBA" id="ARBA00006096"/>
    </source>
</evidence>
<sequence>MKRRDTLSLALAWASASAWGQVPSAVLPDAVQQALRQAQLPASALALWCAPVQGGEPRLAWRAQAPHNPASLAKLATTWMALTQLGPGWRWRTPVWLDGRVDAARGVLKGDLVIQGRGDPSLVLERLWLLLRRVQQLGVREIDGDLVLDSSAFAPEPQSPADFDGEAWSPGNVQPDALLLNFKSHTLAIRPDAEAGVAWVRADTGLPPLLQVPLRPGPCRDPRGALRANWVESPGQPAPLHLAGSLPAACGPQQWPLADADPATYNARLLAQVWRELGGQWRGQVRSGPAPTTPPSFEWSSPALAEVVRDINKHSNNLMAEQLALTLAWEAGDRPATRAAARQRLAAWLQARLGWAEGSFVLDNGSGLSRQAQLSAAQLGQLLQAAWQSPVMPEFAASLPLAGVDGTLSRDPTRFGGAQARAHLKTGSLRDVAAVAGYVQAQDGQRWALVAMLQHPQARSGRGVLDAAVRWAAGA</sequence>
<protein>
    <submittedName>
        <fullName evidence="4">D-alanyl-D-alanine carboxypeptidase/D-alanyl-D-alanine-endopeptidase</fullName>
        <ecNumber evidence="4">3.4.16.4</ecNumber>
    </submittedName>
</protein>
<evidence type="ECO:0000313" key="5">
    <source>
        <dbReference type="Proteomes" id="UP000288587"/>
    </source>
</evidence>
<keyword evidence="5" id="KW-1185">Reference proteome</keyword>
<comment type="caution">
    <text evidence="4">The sequence shown here is derived from an EMBL/GenBank/DDBJ whole genome shotgun (WGS) entry which is preliminary data.</text>
</comment>
<dbReference type="OrthoDB" id="9802627at2"/>
<dbReference type="GO" id="GO:0009002">
    <property type="term" value="F:serine-type D-Ala-D-Ala carboxypeptidase activity"/>
    <property type="evidence" value="ECO:0007669"/>
    <property type="project" value="UniProtKB-EC"/>
</dbReference>
<feature type="chain" id="PRO_5019434817" evidence="3">
    <location>
        <begin position="21"/>
        <end position="475"/>
    </location>
</feature>
<keyword evidence="4" id="KW-0645">Protease</keyword>
<organism evidence="4 5">
    <name type="scientific">Inhella crocodyli</name>
    <dbReference type="NCBI Taxonomy" id="2499851"/>
    <lineage>
        <taxon>Bacteria</taxon>
        <taxon>Pseudomonadati</taxon>
        <taxon>Pseudomonadota</taxon>
        <taxon>Betaproteobacteria</taxon>
        <taxon>Burkholderiales</taxon>
        <taxon>Sphaerotilaceae</taxon>
        <taxon>Inhella</taxon>
    </lineage>
</organism>
<dbReference type="PANTHER" id="PTHR30023">
    <property type="entry name" value="D-ALANYL-D-ALANINE CARBOXYPEPTIDASE"/>
    <property type="match status" value="1"/>
</dbReference>
<comment type="similarity">
    <text evidence="1">Belongs to the peptidase S13 family.</text>
</comment>
<dbReference type="RefSeq" id="WP_127683128.1">
    <property type="nucleotide sequence ID" value="NZ_SACM01000003.1"/>
</dbReference>
<dbReference type="NCBIfam" id="TIGR00666">
    <property type="entry name" value="PBP4"/>
    <property type="match status" value="1"/>
</dbReference>
<dbReference type="EC" id="3.4.16.4" evidence="4"/>
<dbReference type="InterPro" id="IPR012338">
    <property type="entry name" value="Beta-lactam/transpept-like"/>
</dbReference>
<keyword evidence="2 4" id="KW-0378">Hydrolase</keyword>
<dbReference type="Gene3D" id="3.50.80.20">
    <property type="entry name" value="D-Ala-D-Ala carboxypeptidase C, peptidase S13"/>
    <property type="match status" value="1"/>
</dbReference>
<dbReference type="Proteomes" id="UP000288587">
    <property type="component" value="Unassembled WGS sequence"/>
</dbReference>
<dbReference type="InterPro" id="IPR000667">
    <property type="entry name" value="Peptidase_S13"/>
</dbReference>
<gene>
    <name evidence="4" type="primary">dacB</name>
    <name evidence="4" type="ORF">EOD73_11385</name>
</gene>
<keyword evidence="4" id="KW-0121">Carboxypeptidase</keyword>
<name>A0A437LH65_9BURK</name>
<dbReference type="Pfam" id="PF02113">
    <property type="entry name" value="Peptidase_S13"/>
    <property type="match status" value="1"/>
</dbReference>
<reference evidence="4 5" key="1">
    <citation type="submission" date="2019-01" db="EMBL/GenBank/DDBJ databases">
        <authorList>
            <person name="Chen W.-M."/>
        </authorList>
    </citation>
    <scope>NUCLEOTIDE SEQUENCE [LARGE SCALE GENOMIC DNA]</scope>
    <source>
        <strain evidence="4 5">CCP-18</strain>
    </source>
</reference>
<dbReference type="Gene3D" id="3.40.710.10">
    <property type="entry name" value="DD-peptidase/beta-lactamase superfamily"/>
    <property type="match status" value="1"/>
</dbReference>
<keyword evidence="3" id="KW-0732">Signal</keyword>
<dbReference type="PRINTS" id="PR00922">
    <property type="entry name" value="DADACBPTASE3"/>
</dbReference>
<dbReference type="GO" id="GO:0000270">
    <property type="term" value="P:peptidoglycan metabolic process"/>
    <property type="evidence" value="ECO:0007669"/>
    <property type="project" value="TreeGrafter"/>
</dbReference>
<feature type="signal peptide" evidence="3">
    <location>
        <begin position="1"/>
        <end position="20"/>
    </location>
</feature>
<dbReference type="GO" id="GO:0006508">
    <property type="term" value="P:proteolysis"/>
    <property type="evidence" value="ECO:0007669"/>
    <property type="project" value="InterPro"/>
</dbReference>
<dbReference type="SUPFAM" id="SSF56601">
    <property type="entry name" value="beta-lactamase/transpeptidase-like"/>
    <property type="match status" value="1"/>
</dbReference>
<dbReference type="PANTHER" id="PTHR30023:SF0">
    <property type="entry name" value="PENICILLIN-SENSITIVE CARBOXYPEPTIDASE A"/>
    <property type="match status" value="1"/>
</dbReference>
<evidence type="ECO:0000256" key="3">
    <source>
        <dbReference type="SAM" id="SignalP"/>
    </source>
</evidence>
<evidence type="ECO:0000313" key="4">
    <source>
        <dbReference type="EMBL" id="RVT84727.1"/>
    </source>
</evidence>
<accession>A0A437LH65</accession>
<proteinExistence type="inferred from homology"/>